<accession>A0ACC6UA24</accession>
<keyword evidence="2" id="KW-1185">Reference proteome</keyword>
<protein>
    <submittedName>
        <fullName evidence="1">Dihydrodipicolinate synthase family protein</fullName>
        <ecNumber evidence="1">4.1.3.3</ecNumber>
        <ecNumber evidence="1">4.2.1.41</ecNumber>
        <ecNumber evidence="1">4.3.3.7</ecNumber>
    </submittedName>
</protein>
<dbReference type="EC" id="4.3.3.7" evidence="1"/>
<proteinExistence type="predicted"/>
<name>A0ACC6UA24_9BURK</name>
<dbReference type="EMBL" id="JBFRCH010000031">
    <property type="protein sequence ID" value="MEX3936412.1"/>
    <property type="molecule type" value="Genomic_DNA"/>
</dbReference>
<keyword evidence="1" id="KW-0456">Lyase</keyword>
<organism evidence="1 2">
    <name type="scientific">Paraburkholderia phymatum</name>
    <dbReference type="NCBI Taxonomy" id="148447"/>
    <lineage>
        <taxon>Bacteria</taxon>
        <taxon>Pseudomonadati</taxon>
        <taxon>Pseudomonadota</taxon>
        <taxon>Betaproteobacteria</taxon>
        <taxon>Burkholderiales</taxon>
        <taxon>Burkholderiaceae</taxon>
        <taxon>Paraburkholderia</taxon>
    </lineage>
</organism>
<comment type="caution">
    <text evidence="1">The sequence shown here is derived from an EMBL/GenBank/DDBJ whole genome shotgun (WGS) entry which is preliminary data.</text>
</comment>
<dbReference type="EC" id="4.2.1.41" evidence="1"/>
<evidence type="ECO:0000313" key="2">
    <source>
        <dbReference type="Proteomes" id="UP001558850"/>
    </source>
</evidence>
<sequence length="305" mass="33050">MAARYQGVFPVAPTIFTGEGALDLDGQRRCLDFMIDAGSQGICIHANYSEQFALADDEREMLTRVTLEHVAGRVPVIVTTSHFSARICAERNRQAQVLGAAMVMVMPPYHGATFRVSEAQIHAFFAEVTAGLRIPLMVQDAPASGTTLSAPFLAKLAREIDAVSYFKIETAGAASKLRELIALGGDAIEGPWDGEEGITLLADLDAGATGTMTGGGYPDGIRRITDAYFAGRRDEAVEQYAHWLPLINYENRQSGFLTAKALLRAGGVIACDKPRAPWPELHPQVRAGLLDAARRLDPLVLRWGR</sequence>
<reference evidence="1" key="1">
    <citation type="submission" date="2024-07" db="EMBL/GenBank/DDBJ databases">
        <title>A survey of Mimosa microsymbionts across Brazilian biomes reveals a high diversity of Paraburkholderia nodulating endemic species, but also that Cupriavidus is common as a symbiont of widespread species.</title>
        <authorList>
            <person name="Rouws L."/>
            <person name="Barauna A."/>
            <person name="Beukes C."/>
            <person name="Rouws J.R.C."/>
            <person name="De Faria S.M."/>
            <person name="Gross E."/>
            <person name="Bueno Dos Reis Junior F."/>
            <person name="Simon M.F."/>
            <person name="Maluk M."/>
            <person name="Odee D.W."/>
            <person name="Kenicer G."/>
            <person name="Young J.P.W."/>
            <person name="Reis V.M."/>
            <person name="Zilli J."/>
            <person name="James E.K."/>
        </authorList>
    </citation>
    <scope>NUCLEOTIDE SEQUENCE</scope>
    <source>
        <strain evidence="1">EG181B</strain>
    </source>
</reference>
<evidence type="ECO:0000313" key="1">
    <source>
        <dbReference type="EMBL" id="MEX3936412.1"/>
    </source>
</evidence>
<gene>
    <name evidence="1" type="ORF">AB4Y32_32315</name>
</gene>
<dbReference type="EC" id="4.1.3.3" evidence="1"/>
<dbReference type="Proteomes" id="UP001558850">
    <property type="component" value="Unassembled WGS sequence"/>
</dbReference>